<evidence type="ECO:0000313" key="4">
    <source>
        <dbReference type="EMBL" id="GJG34508.1"/>
    </source>
</evidence>
<dbReference type="EMBL" id="BPTT01000001">
    <property type="protein sequence ID" value="GJG34508.1"/>
    <property type="molecule type" value="Genomic_DNA"/>
</dbReference>
<dbReference type="RefSeq" id="WP_013063848.1">
    <property type="nucleotide sequence ID" value="NZ_BPTT01000001.1"/>
</dbReference>
<comment type="caution">
    <text evidence="4">The sequence shown here is derived from an EMBL/GenBank/DDBJ whole genome shotgun (WGS) entry which is preliminary data.</text>
</comment>
<organism evidence="4 5">
    <name type="scientific">Xylanibacter ruminicola</name>
    <name type="common">Prevotella ruminicola</name>
    <dbReference type="NCBI Taxonomy" id="839"/>
    <lineage>
        <taxon>Bacteria</taxon>
        <taxon>Pseudomonadati</taxon>
        <taxon>Bacteroidota</taxon>
        <taxon>Bacteroidia</taxon>
        <taxon>Bacteroidales</taxon>
        <taxon>Prevotellaceae</taxon>
        <taxon>Xylanibacter</taxon>
    </lineage>
</organism>
<name>A0AA37I5M5_XYLRU</name>
<evidence type="ECO:0000259" key="3">
    <source>
        <dbReference type="Pfam" id="PF13488"/>
    </source>
</evidence>
<evidence type="ECO:0000313" key="5">
    <source>
        <dbReference type="Proteomes" id="UP000887097"/>
    </source>
</evidence>
<accession>A0AA37I5M5</accession>
<protein>
    <recommendedName>
        <fullName evidence="3">Glycine zipper domain-containing protein</fullName>
    </recommendedName>
</protein>
<keyword evidence="2" id="KW-0732">Signal</keyword>
<dbReference type="AlphaFoldDB" id="A0AA37I5M5"/>
<feature type="signal peptide" evidence="2">
    <location>
        <begin position="1"/>
        <end position="22"/>
    </location>
</feature>
<feature type="compositionally biased region" description="Basic and acidic residues" evidence="1">
    <location>
        <begin position="83"/>
        <end position="92"/>
    </location>
</feature>
<dbReference type="PROSITE" id="PS51257">
    <property type="entry name" value="PROKAR_LIPOPROTEIN"/>
    <property type="match status" value="1"/>
</dbReference>
<proteinExistence type="predicted"/>
<reference evidence="4" key="1">
    <citation type="submission" date="2021-08" db="EMBL/GenBank/DDBJ databases">
        <title>Prevotella lacticifex sp. nov., isolated from rumen of cow.</title>
        <authorList>
            <person name="Shinkai T."/>
            <person name="Ikeyama N."/>
            <person name="Kumagai M."/>
            <person name="Ohmori H."/>
            <person name="Sakamoto M."/>
            <person name="Ohkuma M."/>
            <person name="Mitsumori M."/>
        </authorList>
    </citation>
    <scope>NUCLEOTIDE SEQUENCE</scope>
    <source>
        <strain evidence="4">JCM 8259</strain>
    </source>
</reference>
<dbReference type="Pfam" id="PF13488">
    <property type="entry name" value="Gly-zipper_Omp"/>
    <property type="match status" value="1"/>
</dbReference>
<evidence type="ECO:0000256" key="2">
    <source>
        <dbReference type="SAM" id="SignalP"/>
    </source>
</evidence>
<dbReference type="OMA" id="HNGVKYT"/>
<dbReference type="Proteomes" id="UP000887097">
    <property type="component" value="Unassembled WGS sequence"/>
</dbReference>
<gene>
    <name evidence="4" type="ORF">PRMUPPPA20_26170</name>
</gene>
<feature type="region of interest" description="Disordered" evidence="1">
    <location>
        <begin position="83"/>
        <end position="104"/>
    </location>
</feature>
<dbReference type="GeneID" id="31501633"/>
<dbReference type="InterPro" id="IPR039567">
    <property type="entry name" value="Gly-zipper"/>
</dbReference>
<feature type="chain" id="PRO_5041398268" description="Glycine zipper domain-containing protein" evidence="2">
    <location>
        <begin position="23"/>
        <end position="232"/>
    </location>
</feature>
<feature type="domain" description="Glycine zipper" evidence="3">
    <location>
        <begin position="29"/>
        <end position="74"/>
    </location>
</feature>
<sequence length="232" mass="25424">MKKLFVMSLGAMLLLSSCGTYTETGATTGAWFGSIIGSAIGGLSGGPRGSDVGTLIGMAGGAIVGAAVGQAADEAHQKKVEQYEQRRMDRGSVQRQSDYDYPDDRIYMDNTPARTPDVLEIRRPMLIDSSRDQVLARGEEARIVFEVYNTTDKILYRVRPNVTEISGNKHIEVSDNVMIESIAPGKGIRYTALVRADNGLRDGEAVFRIGVFLGRNEIVSQTREFRIQTSKR</sequence>
<evidence type="ECO:0000256" key="1">
    <source>
        <dbReference type="SAM" id="MobiDB-lite"/>
    </source>
</evidence>